<dbReference type="Gene3D" id="3.40.50.150">
    <property type="entry name" value="Vaccinia Virus protein VP39"/>
    <property type="match status" value="1"/>
</dbReference>
<proteinExistence type="predicted"/>
<dbReference type="SUPFAM" id="SSF53335">
    <property type="entry name" value="S-adenosyl-L-methionine-dependent methyltransferases"/>
    <property type="match status" value="1"/>
</dbReference>
<reference evidence="2" key="1">
    <citation type="submission" date="2023-07" db="EMBL/GenBank/DDBJ databases">
        <title>30 novel species of actinomycetes from the DSMZ collection.</title>
        <authorList>
            <person name="Nouioui I."/>
        </authorList>
    </citation>
    <scope>NUCLEOTIDE SEQUENCE [LARGE SCALE GENOMIC DNA]</scope>
    <source>
        <strain evidence="2">DSM 44917</strain>
    </source>
</reference>
<evidence type="ECO:0000313" key="2">
    <source>
        <dbReference type="Proteomes" id="UP001183388"/>
    </source>
</evidence>
<evidence type="ECO:0000313" key="1">
    <source>
        <dbReference type="EMBL" id="MDT0308325.1"/>
    </source>
</evidence>
<name>A0ABU2LA12_9ACTN</name>
<protein>
    <submittedName>
        <fullName evidence="1">Protein-L-isoaspartate(D-aspartate) O-methyltransferase</fullName>
    </submittedName>
</protein>
<dbReference type="RefSeq" id="WP_311631270.1">
    <property type="nucleotide sequence ID" value="NZ_JAVREN010000020.1"/>
</dbReference>
<comment type="caution">
    <text evidence="1">The sequence shown here is derived from an EMBL/GenBank/DDBJ whole genome shotgun (WGS) entry which is preliminary data.</text>
</comment>
<dbReference type="EMBL" id="JAVREN010000020">
    <property type="protein sequence ID" value="MDT0308325.1"/>
    <property type="molecule type" value="Genomic_DNA"/>
</dbReference>
<gene>
    <name evidence="1" type="ORF">RM780_15335</name>
</gene>
<keyword evidence="2" id="KW-1185">Reference proteome</keyword>
<dbReference type="Pfam" id="PF01135">
    <property type="entry name" value="PCMT"/>
    <property type="match status" value="1"/>
</dbReference>
<dbReference type="InterPro" id="IPR029063">
    <property type="entry name" value="SAM-dependent_MTases_sf"/>
</dbReference>
<dbReference type="Proteomes" id="UP001183388">
    <property type="component" value="Unassembled WGS sequence"/>
</dbReference>
<accession>A0ABU2LA12</accession>
<organism evidence="1 2">
    <name type="scientific">Streptomyces boetiae</name>
    <dbReference type="NCBI Taxonomy" id="3075541"/>
    <lineage>
        <taxon>Bacteria</taxon>
        <taxon>Bacillati</taxon>
        <taxon>Actinomycetota</taxon>
        <taxon>Actinomycetes</taxon>
        <taxon>Kitasatosporales</taxon>
        <taxon>Streptomycetaceae</taxon>
        <taxon>Streptomyces</taxon>
    </lineage>
</organism>
<sequence length="350" mass="36789">MTIATRPPAELRRQLAETLAARGVLRDPRWRAAFASVPCEVFLDRRQEREPGHLETACAADRLAATAALLEAVGEPPAGRPVLEVVTGPGYATALLAHRFGEGRVVSVDGHGDRRAVREALERLRRAGQAPTLVAAKAAAGCPERAPFGAVAAHVWGCARLSPAWARQTVPGGRVVAGLGYGVAVLTAGEDGSAAGRFLPVLACELPASVTAPANSYIPALLVPLGPQVPVPMPVDLGAAVPRFLGALLHPDVATLVMRDADGRVVYGLVHPDSGSCARLAPQGDGTALVQYDGPRDLWAERAPLLAEWDRAGRPEPERYGLTVAADGGHTLWLDRPDGWTLPLPGRRCA</sequence>